<dbReference type="Pfam" id="PF01132">
    <property type="entry name" value="EFP"/>
    <property type="match status" value="1"/>
</dbReference>
<dbReference type="CDD" id="cd05794">
    <property type="entry name" value="S1_EF-P_repeat_2"/>
    <property type="match status" value="1"/>
</dbReference>
<sequence>MFVNASDIGKGQAIRHNGAICLVLDTMHRTPGNLRAFVQMTLRNLKTGKSFVERFGSQDKVELLSLVRRRCEYSYREGNSFVFMDPETYETFSVPEEMVGKAKDFLKENQPVDLLFADDTLAAIELPQSVVLKVVEAPEGVKGDSATNVMKPAILETGLCIQVPLFIKEGELVKVSTTDGKYLSRA</sequence>
<evidence type="ECO:0000256" key="5">
    <source>
        <dbReference type="ARBA" id="ARBA00022768"/>
    </source>
</evidence>
<evidence type="ECO:0000256" key="3">
    <source>
        <dbReference type="ARBA" id="ARBA00009479"/>
    </source>
</evidence>
<dbReference type="InterPro" id="IPR001059">
    <property type="entry name" value="Transl_elong_P/YeiP_cen"/>
</dbReference>
<evidence type="ECO:0000313" key="12">
    <source>
        <dbReference type="EMBL" id="KIE58264.1"/>
    </source>
</evidence>
<evidence type="ECO:0000256" key="8">
    <source>
        <dbReference type="NCBIfam" id="TIGR00038"/>
    </source>
</evidence>
<dbReference type="InterPro" id="IPR013852">
    <property type="entry name" value="Transl_elong_P/YeiP_CS"/>
</dbReference>
<keyword evidence="6 7" id="KW-0648">Protein biosynthesis</keyword>
<dbReference type="Gene3D" id="2.30.30.30">
    <property type="match status" value="1"/>
</dbReference>
<dbReference type="InterPro" id="IPR013185">
    <property type="entry name" value="Transl_elong_KOW-like"/>
</dbReference>
<dbReference type="CDD" id="cd04470">
    <property type="entry name" value="S1_EF-P_repeat_1"/>
    <property type="match status" value="1"/>
</dbReference>
<dbReference type="InterPro" id="IPR020599">
    <property type="entry name" value="Transl_elong_fac_P/YeiP"/>
</dbReference>
<dbReference type="Proteomes" id="UP000315925">
    <property type="component" value="Chromosome"/>
</dbReference>
<dbReference type="UniPathway" id="UPA00345"/>
<evidence type="ECO:0000259" key="10">
    <source>
        <dbReference type="SMART" id="SM00841"/>
    </source>
</evidence>
<evidence type="ECO:0000256" key="2">
    <source>
        <dbReference type="ARBA" id="ARBA00004815"/>
    </source>
</evidence>
<evidence type="ECO:0000256" key="1">
    <source>
        <dbReference type="ARBA" id="ARBA00004496"/>
    </source>
</evidence>
<dbReference type="RefSeq" id="WP_009061321.1">
    <property type="nucleotide sequence ID" value="NZ_CP037899.1"/>
</dbReference>
<dbReference type="Pfam" id="PF08207">
    <property type="entry name" value="EFP_N"/>
    <property type="match status" value="1"/>
</dbReference>
<dbReference type="HAMAP" id="MF_00141">
    <property type="entry name" value="EF_P"/>
    <property type="match status" value="1"/>
</dbReference>
<dbReference type="PANTHER" id="PTHR30053:SF14">
    <property type="entry name" value="TRANSLATION ELONGATION FACTOR KOW-LIKE DOMAIN-CONTAINING PROTEIN"/>
    <property type="match status" value="1"/>
</dbReference>
<evidence type="ECO:0000313" key="13">
    <source>
        <dbReference type="EMBL" id="QDQ42021.1"/>
    </source>
</evidence>
<dbReference type="EMBL" id="JQNX01000006">
    <property type="protein sequence ID" value="KIE58264.1"/>
    <property type="molecule type" value="Genomic_DNA"/>
</dbReference>
<keyword evidence="14" id="KW-1185">Reference proteome</keyword>
<comment type="function">
    <text evidence="7">Involved in peptide bond synthesis. Stimulates efficient translation and peptide-bond synthesis on native or reconstituted 70S ribosomes in vitro. Probably functions indirectly by altering the affinity of the ribosome for aminoacyl-tRNA, thus increasing their reactivity as acceptors for peptidyl transferase.</text>
</comment>
<evidence type="ECO:0000256" key="4">
    <source>
        <dbReference type="ARBA" id="ARBA00022490"/>
    </source>
</evidence>
<evidence type="ECO:0000313" key="15">
    <source>
        <dbReference type="Proteomes" id="UP000315925"/>
    </source>
</evidence>
<evidence type="ECO:0000259" key="11">
    <source>
        <dbReference type="SMART" id="SM01185"/>
    </source>
</evidence>
<organism evidence="13 15">
    <name type="scientific">Methylacidiphilum kamchatkense Kam1</name>
    <dbReference type="NCBI Taxonomy" id="1202785"/>
    <lineage>
        <taxon>Bacteria</taxon>
        <taxon>Pseudomonadati</taxon>
        <taxon>Verrucomicrobiota</taxon>
        <taxon>Methylacidiphilae</taxon>
        <taxon>Methylacidiphilales</taxon>
        <taxon>Methylacidiphilaceae</taxon>
        <taxon>Methylacidiphilum (ex Ratnadevi et al. 2023)</taxon>
    </lineage>
</organism>
<dbReference type="PANTHER" id="PTHR30053">
    <property type="entry name" value="ELONGATION FACTOR P"/>
    <property type="match status" value="1"/>
</dbReference>
<dbReference type="SUPFAM" id="SSF50104">
    <property type="entry name" value="Translation proteins SH3-like domain"/>
    <property type="match status" value="1"/>
</dbReference>
<dbReference type="SMART" id="SM00841">
    <property type="entry name" value="Elong-fact-P_C"/>
    <property type="match status" value="1"/>
</dbReference>
<reference evidence="13" key="2">
    <citation type="journal article" date="2019" name="BMC Genomics">
        <title>Complete genome sequence analysis of the thermoacidophilic verrucomicrobial methanotroph 'Candidatus Methylacidiphilum kamchatkense' strain Kam1 and comparison with its closest relatives.</title>
        <authorList>
            <person name="Kruse T."/>
            <person name="Ratnadevi C.M."/>
            <person name="Erikstad H.A."/>
            <person name="Birkeland N.K."/>
        </authorList>
    </citation>
    <scope>NUCLEOTIDE SEQUENCE</scope>
    <source>
        <strain evidence="13">Kam1</strain>
    </source>
</reference>
<accession>A0A0C1UP51</accession>
<dbReference type="NCBIfam" id="NF001810">
    <property type="entry name" value="PRK00529.1"/>
    <property type="match status" value="1"/>
</dbReference>
<dbReference type="GO" id="GO:0043043">
    <property type="term" value="P:peptide biosynthetic process"/>
    <property type="evidence" value="ECO:0007669"/>
    <property type="project" value="InterPro"/>
</dbReference>
<gene>
    <name evidence="7 13" type="primary">efp</name>
    <name evidence="12" type="ORF">A946_08870</name>
    <name evidence="13" type="ORF">kam1_777</name>
</gene>
<dbReference type="PROSITE" id="PS01275">
    <property type="entry name" value="EFP"/>
    <property type="match status" value="1"/>
</dbReference>
<dbReference type="EMBL" id="CP037899">
    <property type="protein sequence ID" value="QDQ42021.1"/>
    <property type="molecule type" value="Genomic_DNA"/>
</dbReference>
<feature type="domain" description="Translation elongation factor P/YeiP central" evidence="11">
    <location>
        <begin position="68"/>
        <end position="122"/>
    </location>
</feature>
<comment type="similarity">
    <text evidence="3 7 9">Belongs to the elongation factor P family.</text>
</comment>
<comment type="subcellular location">
    <subcellularLocation>
        <location evidence="1 7">Cytoplasm</location>
    </subcellularLocation>
</comment>
<dbReference type="SUPFAM" id="SSF50249">
    <property type="entry name" value="Nucleic acid-binding proteins"/>
    <property type="match status" value="2"/>
</dbReference>
<dbReference type="OrthoDB" id="9801844at2"/>
<dbReference type="NCBIfam" id="TIGR00038">
    <property type="entry name" value="efp"/>
    <property type="match status" value="1"/>
</dbReference>
<dbReference type="STRING" id="1202785.A946_08870"/>
<evidence type="ECO:0000256" key="9">
    <source>
        <dbReference type="RuleBase" id="RU004389"/>
    </source>
</evidence>
<keyword evidence="5 7" id="KW-0251">Elongation factor</keyword>
<dbReference type="PIRSF" id="PIRSF005901">
    <property type="entry name" value="EF-P"/>
    <property type="match status" value="1"/>
</dbReference>
<keyword evidence="4 7" id="KW-0963">Cytoplasm</keyword>
<comment type="pathway">
    <text evidence="2 7">Protein biosynthesis; polypeptide chain elongation.</text>
</comment>
<evidence type="ECO:0000256" key="6">
    <source>
        <dbReference type="ARBA" id="ARBA00022917"/>
    </source>
</evidence>
<dbReference type="SMART" id="SM01185">
    <property type="entry name" value="EFP"/>
    <property type="match status" value="1"/>
</dbReference>
<dbReference type="InterPro" id="IPR012340">
    <property type="entry name" value="NA-bd_OB-fold"/>
</dbReference>
<reference evidence="12 14" key="1">
    <citation type="submission" date="2014-08" db="EMBL/GenBank/DDBJ databases">
        <title>Methylacidiphilum kamchatkense strain Kam1 draft genome sequence.</title>
        <authorList>
            <person name="Birkeland N.-K."/>
            <person name="Erikstad H.A."/>
        </authorList>
    </citation>
    <scope>NUCLEOTIDE SEQUENCE [LARGE SCALE GENOMIC DNA]</scope>
    <source>
        <strain evidence="12 14">Kam1</strain>
    </source>
</reference>
<dbReference type="Pfam" id="PF09285">
    <property type="entry name" value="Elong-fact-P_C"/>
    <property type="match status" value="1"/>
</dbReference>
<dbReference type="InterPro" id="IPR014722">
    <property type="entry name" value="Rib_uL2_dom2"/>
</dbReference>
<proteinExistence type="inferred from homology"/>
<dbReference type="Gene3D" id="2.40.50.140">
    <property type="entry name" value="Nucleic acid-binding proteins"/>
    <property type="match status" value="2"/>
</dbReference>
<dbReference type="InterPro" id="IPR011768">
    <property type="entry name" value="Transl_elongation_fac_P"/>
</dbReference>
<dbReference type="GO" id="GO:0003746">
    <property type="term" value="F:translation elongation factor activity"/>
    <property type="evidence" value="ECO:0007669"/>
    <property type="project" value="UniProtKB-UniRule"/>
</dbReference>
<name>A0A0C1UP51_9BACT</name>
<dbReference type="Proteomes" id="UP000031594">
    <property type="component" value="Unassembled WGS sequence"/>
</dbReference>
<dbReference type="KEGG" id="mkc:kam1_777"/>
<protein>
    <recommendedName>
        <fullName evidence="7 8">Elongation factor P</fullName>
        <shortName evidence="7">EF-P</shortName>
    </recommendedName>
</protein>
<evidence type="ECO:0000256" key="7">
    <source>
        <dbReference type="HAMAP-Rule" id="MF_00141"/>
    </source>
</evidence>
<dbReference type="FunFam" id="2.40.50.140:FF:000009">
    <property type="entry name" value="Elongation factor P"/>
    <property type="match status" value="1"/>
</dbReference>
<dbReference type="InterPro" id="IPR015365">
    <property type="entry name" value="Elong-fact-P_C"/>
</dbReference>
<dbReference type="FunFam" id="2.40.50.140:FF:000004">
    <property type="entry name" value="Elongation factor P"/>
    <property type="match status" value="1"/>
</dbReference>
<reference evidence="15" key="3">
    <citation type="submission" date="2019-03" db="EMBL/GenBank/DDBJ databases">
        <title>Complete genome of Methylacidiphilum kamchatkense Kam1.</title>
        <authorList>
            <person name="Kruse T."/>
            <person name="Murarilal Ratnadevi C."/>
            <person name="Erikstad H.-A."/>
            <person name="Birkeland N.-K."/>
        </authorList>
    </citation>
    <scope>NUCLEOTIDE SEQUENCE [LARGE SCALE GENOMIC DNA]</scope>
    <source>
        <strain evidence="15">kam1</strain>
    </source>
</reference>
<evidence type="ECO:0000313" key="14">
    <source>
        <dbReference type="Proteomes" id="UP000031594"/>
    </source>
</evidence>
<feature type="domain" description="Elongation factor P C-terminal" evidence="10">
    <location>
        <begin position="130"/>
        <end position="185"/>
    </location>
</feature>
<dbReference type="InterPro" id="IPR008991">
    <property type="entry name" value="Translation_prot_SH3-like_sf"/>
</dbReference>
<dbReference type="AlphaFoldDB" id="A0A0C1UP51"/>
<dbReference type="GO" id="GO:0005829">
    <property type="term" value="C:cytosol"/>
    <property type="evidence" value="ECO:0007669"/>
    <property type="project" value="UniProtKB-ARBA"/>
</dbReference>